<organism evidence="3 5">
    <name type="scientific">Cryobacterium flavum</name>
    <dbReference type="NCBI Taxonomy" id="1424659"/>
    <lineage>
        <taxon>Bacteria</taxon>
        <taxon>Bacillati</taxon>
        <taxon>Actinomycetota</taxon>
        <taxon>Actinomycetes</taxon>
        <taxon>Micrococcales</taxon>
        <taxon>Microbacteriaceae</taxon>
        <taxon>Cryobacterium</taxon>
    </lineage>
</organism>
<keyword evidence="6" id="KW-1185">Reference proteome</keyword>
<evidence type="ECO:0000313" key="6">
    <source>
        <dbReference type="Proteomes" id="UP000298252"/>
    </source>
</evidence>
<dbReference type="RefSeq" id="WP_092341896.1">
    <property type="nucleotide sequence ID" value="NZ_FNIB01000015.1"/>
</dbReference>
<evidence type="ECO:0000256" key="1">
    <source>
        <dbReference type="SAM" id="Coils"/>
    </source>
</evidence>
<keyword evidence="1" id="KW-0175">Coiled coil</keyword>
<dbReference type="Proteomes" id="UP000199639">
    <property type="component" value="Unassembled WGS sequence"/>
</dbReference>
<feature type="compositionally biased region" description="Basic and acidic residues" evidence="2">
    <location>
        <begin position="194"/>
        <end position="240"/>
    </location>
</feature>
<dbReference type="STRING" id="1424659.SAMN05216368_11521"/>
<dbReference type="EMBL" id="FNIB01000015">
    <property type="protein sequence ID" value="SDO32269.1"/>
    <property type="molecule type" value="Genomic_DNA"/>
</dbReference>
<sequence>MAEETDGVGETFDDSLRIALTIASQFGERIARLREQLARQREASASQEERELQARFEVERGAARASLAPVAQPEWWNQASPEDIAGVHETATAWRDFDDVARDAGDTVKHEVQERYDIDIDSPGADPAAVAAALRDAERGRADAVTERQRAGEDLTASQILFANADRHEREAQEAADRDWNTSDLDGFPNPDLNTRDDERKQAADAADQARVERGSRELEYDSSERRERFAASLEGKADQKTINARILADGENAKHPREAVLSQSGKAAKPRRSGKSSVQRRDRGGLSR</sequence>
<name>A0A4R8UXR6_9MICO</name>
<evidence type="ECO:0000313" key="3">
    <source>
        <dbReference type="EMBL" id="SDO32269.1"/>
    </source>
</evidence>
<gene>
    <name evidence="4" type="ORF">E3O21_17140</name>
    <name evidence="3" type="ORF">SAMN05216368_11521</name>
</gene>
<evidence type="ECO:0000313" key="5">
    <source>
        <dbReference type="Proteomes" id="UP000199639"/>
    </source>
</evidence>
<feature type="compositionally biased region" description="Basic and acidic residues" evidence="2">
    <location>
        <begin position="280"/>
        <end position="289"/>
    </location>
</feature>
<feature type="compositionally biased region" description="Basic and acidic residues" evidence="2">
    <location>
        <begin position="167"/>
        <end position="181"/>
    </location>
</feature>
<proteinExistence type="predicted"/>
<dbReference type="AlphaFoldDB" id="A0A4R8UXR6"/>
<reference evidence="3 5" key="1">
    <citation type="submission" date="2016-10" db="EMBL/GenBank/DDBJ databases">
        <authorList>
            <person name="Varghese N."/>
            <person name="Submissions S."/>
        </authorList>
    </citation>
    <scope>NUCLEOTIDE SEQUENCE [LARGE SCALE GENOMIC DNA]</scope>
    <source>
        <strain evidence="3 5">CGMCC 1.11215</strain>
    </source>
</reference>
<feature type="region of interest" description="Disordered" evidence="2">
    <location>
        <begin position="167"/>
        <end position="289"/>
    </location>
</feature>
<dbReference type="Proteomes" id="UP000298252">
    <property type="component" value="Unassembled WGS sequence"/>
</dbReference>
<dbReference type="EMBL" id="SOFD01000040">
    <property type="protein sequence ID" value="TFB73624.1"/>
    <property type="molecule type" value="Genomic_DNA"/>
</dbReference>
<evidence type="ECO:0000256" key="2">
    <source>
        <dbReference type="SAM" id="MobiDB-lite"/>
    </source>
</evidence>
<reference evidence="4 6" key="2">
    <citation type="submission" date="2019-03" db="EMBL/GenBank/DDBJ databases">
        <title>Genomics of glacier-inhabiting Cryobacterium strains.</title>
        <authorList>
            <person name="Liu Q."/>
            <person name="Xin Y.-H."/>
        </authorList>
    </citation>
    <scope>NUCLEOTIDE SEQUENCE [LARGE SCALE GENOMIC DNA]</scope>
    <source>
        <strain evidence="4 6">Hh8</strain>
    </source>
</reference>
<evidence type="ECO:0000313" key="4">
    <source>
        <dbReference type="EMBL" id="TFB73624.1"/>
    </source>
</evidence>
<feature type="coiled-coil region" evidence="1">
    <location>
        <begin position="23"/>
        <end position="50"/>
    </location>
</feature>
<accession>A0A4R8UXR6</accession>
<protein>
    <submittedName>
        <fullName evidence="3">Colicin import membrane protein</fullName>
    </submittedName>
</protein>